<evidence type="ECO:0000313" key="2">
    <source>
        <dbReference type="EMBL" id="KAK6641101.1"/>
    </source>
</evidence>
<protein>
    <submittedName>
        <fullName evidence="2">Uncharacterized protein</fullName>
    </submittedName>
</protein>
<evidence type="ECO:0000313" key="3">
    <source>
        <dbReference type="Proteomes" id="UP001359485"/>
    </source>
</evidence>
<dbReference type="EMBL" id="JAWJWF010000001">
    <property type="protein sequence ID" value="KAK6641101.1"/>
    <property type="molecule type" value="Genomic_DNA"/>
</dbReference>
<name>A0ABR1BCC1_POLSC</name>
<organism evidence="2 3">
    <name type="scientific">Polyplax serrata</name>
    <name type="common">Common mouse louse</name>
    <dbReference type="NCBI Taxonomy" id="468196"/>
    <lineage>
        <taxon>Eukaryota</taxon>
        <taxon>Metazoa</taxon>
        <taxon>Ecdysozoa</taxon>
        <taxon>Arthropoda</taxon>
        <taxon>Hexapoda</taxon>
        <taxon>Insecta</taxon>
        <taxon>Pterygota</taxon>
        <taxon>Neoptera</taxon>
        <taxon>Paraneoptera</taxon>
        <taxon>Psocodea</taxon>
        <taxon>Troctomorpha</taxon>
        <taxon>Phthiraptera</taxon>
        <taxon>Anoplura</taxon>
        <taxon>Polyplacidae</taxon>
        <taxon>Polyplax</taxon>
    </lineage>
</organism>
<accession>A0ABR1BCC1</accession>
<dbReference type="Proteomes" id="UP001359485">
    <property type="component" value="Unassembled WGS sequence"/>
</dbReference>
<reference evidence="2 3" key="1">
    <citation type="submission" date="2023-09" db="EMBL/GenBank/DDBJ databases">
        <title>Genomes of two closely related lineages of the louse Polyplax serrata with different host specificities.</title>
        <authorList>
            <person name="Martinu J."/>
            <person name="Tarabai H."/>
            <person name="Stefka J."/>
            <person name="Hypsa V."/>
        </authorList>
    </citation>
    <scope>NUCLEOTIDE SEQUENCE [LARGE SCALE GENOMIC DNA]</scope>
    <source>
        <strain evidence="2">98ZLc_SE</strain>
    </source>
</reference>
<evidence type="ECO:0000256" key="1">
    <source>
        <dbReference type="SAM" id="MobiDB-lite"/>
    </source>
</evidence>
<feature type="region of interest" description="Disordered" evidence="1">
    <location>
        <begin position="78"/>
        <end position="99"/>
    </location>
</feature>
<sequence length="99" mass="11240">MVPGKFSESSEFSIEERNHSVKVTVLSRLSDLLGIHKIDLIRKRAEVSGVRQAKKGNSIEMISENKQAQEHNIFRTKTPGEDVQKVPKEKLPNACRDLR</sequence>
<comment type="caution">
    <text evidence="2">The sequence shown here is derived from an EMBL/GenBank/DDBJ whole genome shotgun (WGS) entry which is preliminary data.</text>
</comment>
<gene>
    <name evidence="2" type="ORF">RUM44_012803</name>
</gene>
<keyword evidence="3" id="KW-1185">Reference proteome</keyword>
<proteinExistence type="predicted"/>